<proteinExistence type="predicted"/>
<evidence type="ECO:0000256" key="7">
    <source>
        <dbReference type="ARBA" id="ARBA00023136"/>
    </source>
</evidence>
<keyword evidence="6 9" id="KW-1133">Transmembrane helix</keyword>
<dbReference type="EMBL" id="CADCWN010000179">
    <property type="protein sequence ID" value="CAA9574510.1"/>
    <property type="molecule type" value="Genomic_DNA"/>
</dbReference>
<dbReference type="InterPro" id="IPR027417">
    <property type="entry name" value="P-loop_NTPase"/>
</dbReference>
<dbReference type="PANTHER" id="PTHR43394:SF1">
    <property type="entry name" value="ATP-BINDING CASSETTE SUB-FAMILY B MEMBER 10, MITOCHONDRIAL"/>
    <property type="match status" value="1"/>
</dbReference>
<evidence type="ECO:0000256" key="8">
    <source>
        <dbReference type="SAM" id="MobiDB-lite"/>
    </source>
</evidence>
<organism evidence="12">
    <name type="scientific">uncultured Thermomicrobiales bacterium</name>
    <dbReference type="NCBI Taxonomy" id="1645740"/>
    <lineage>
        <taxon>Bacteria</taxon>
        <taxon>Pseudomonadati</taxon>
        <taxon>Thermomicrobiota</taxon>
        <taxon>Thermomicrobia</taxon>
        <taxon>Thermomicrobiales</taxon>
        <taxon>environmental samples</taxon>
    </lineage>
</organism>
<evidence type="ECO:0000313" key="12">
    <source>
        <dbReference type="EMBL" id="CAA9574510.1"/>
    </source>
</evidence>
<keyword evidence="2" id="KW-0813">Transport</keyword>
<dbReference type="AlphaFoldDB" id="A0A6J4VFQ5"/>
<evidence type="ECO:0000256" key="4">
    <source>
        <dbReference type="ARBA" id="ARBA00022741"/>
    </source>
</evidence>
<name>A0A6J4VFQ5_9BACT</name>
<gene>
    <name evidence="12" type="ORF">AVDCRST_MAG18-2387</name>
</gene>
<feature type="transmembrane region" description="Helical" evidence="9">
    <location>
        <begin position="271"/>
        <end position="293"/>
    </location>
</feature>
<dbReference type="SUPFAM" id="SSF90123">
    <property type="entry name" value="ABC transporter transmembrane region"/>
    <property type="match status" value="1"/>
</dbReference>
<dbReference type="Gene3D" id="1.20.1560.10">
    <property type="entry name" value="ABC transporter type 1, transmembrane domain"/>
    <property type="match status" value="1"/>
</dbReference>
<dbReference type="InterPro" id="IPR003593">
    <property type="entry name" value="AAA+_ATPase"/>
</dbReference>
<evidence type="ECO:0000256" key="9">
    <source>
        <dbReference type="SAM" id="Phobius"/>
    </source>
</evidence>
<dbReference type="CDD" id="cd18576">
    <property type="entry name" value="ABC_6TM_bac_exporter_ABCB8_10_like"/>
    <property type="match status" value="1"/>
</dbReference>
<keyword evidence="3 9" id="KW-0812">Transmembrane</keyword>
<reference evidence="12" key="1">
    <citation type="submission" date="2020-02" db="EMBL/GenBank/DDBJ databases">
        <authorList>
            <person name="Meier V. D."/>
        </authorList>
    </citation>
    <scope>NUCLEOTIDE SEQUENCE</scope>
    <source>
        <strain evidence="12">AVDCRST_MAG18</strain>
    </source>
</reference>
<dbReference type="InterPro" id="IPR039421">
    <property type="entry name" value="Type_1_exporter"/>
</dbReference>
<evidence type="ECO:0000259" key="10">
    <source>
        <dbReference type="PROSITE" id="PS50893"/>
    </source>
</evidence>
<feature type="domain" description="ABC transmembrane type-1" evidence="11">
    <location>
        <begin position="49"/>
        <end position="331"/>
    </location>
</feature>
<feature type="region of interest" description="Disordered" evidence="8">
    <location>
        <begin position="1"/>
        <end position="27"/>
    </location>
</feature>
<feature type="transmembrane region" description="Helical" evidence="9">
    <location>
        <begin position="188"/>
        <end position="207"/>
    </location>
</feature>
<dbReference type="GO" id="GO:0005524">
    <property type="term" value="F:ATP binding"/>
    <property type="evidence" value="ECO:0007669"/>
    <property type="project" value="UniProtKB-KW"/>
</dbReference>
<feature type="transmembrane region" description="Helical" evidence="9">
    <location>
        <begin position="164"/>
        <end position="182"/>
    </location>
</feature>
<dbReference type="InterPro" id="IPR003439">
    <property type="entry name" value="ABC_transporter-like_ATP-bd"/>
</dbReference>
<sequence>MIEDQRGDSRGSASAAAPDEGRAKPPAPIDRTALRRLLGLAVPYRWALLGGGVCLIITSLLGLVIPWLVRGLIDSVILTSGGGTLRRTILIFGVVAVVQAIVGIAQGYLLSYAGERLVADLRRRLYAHLQGLSVGFFDGRRVGELLSRLTNDVAAIQTSLTSNLLNFLQQLITLIGALALVILTDWRLAGIIAAAVPPIVLAASFFGRRLQTLANENQAALGAATTVLEETLAGARTVKAFGREGHEIARYGRSVERTFVVAMRRVRVRAVFGPTITLVALCALAGVLIFGAQEVASGRLTPGELVAALLYMTMVAGPLGGMAGVYAQLREASGAAERLFELLDTAPAITDAPGATALSLPVRGAIGLEGVTFDYGVAGGGIAPLVLRGVTLDIAPGETVALVGPSGAGKTTLANLLLRFYDPVGGRILLDGQDTRAVTLDSLRDALGVVPQEPLLFGGTIAENIAYGRLDATPGEIAASAAAANAHDFIAGLPQGYDTIVGERGVLLSGGQRQRVAIARAILKDPRVLILDEATSSLDTASEAAIQGALERLSRGRTTIVIAHRLSTIERADRIVVLERGQIVEQGTHAQLLARGGLYARLHSRNFADLTEVAEVAEPVAAGG</sequence>
<accession>A0A6J4VFQ5</accession>
<protein>
    <submittedName>
        <fullName evidence="12">Lipid A export permease/ATP-binding protein MsbA</fullName>
    </submittedName>
</protein>
<dbReference type="PROSITE" id="PS50893">
    <property type="entry name" value="ABC_TRANSPORTER_2"/>
    <property type="match status" value="1"/>
</dbReference>
<keyword evidence="4" id="KW-0547">Nucleotide-binding</keyword>
<dbReference type="GO" id="GO:0015421">
    <property type="term" value="F:ABC-type oligopeptide transporter activity"/>
    <property type="evidence" value="ECO:0007669"/>
    <property type="project" value="TreeGrafter"/>
</dbReference>
<comment type="subcellular location">
    <subcellularLocation>
        <location evidence="1">Cell membrane</location>
        <topology evidence="1">Multi-pass membrane protein</topology>
    </subcellularLocation>
</comment>
<evidence type="ECO:0000256" key="3">
    <source>
        <dbReference type="ARBA" id="ARBA00022692"/>
    </source>
</evidence>
<dbReference type="Pfam" id="PF00005">
    <property type="entry name" value="ABC_tran"/>
    <property type="match status" value="1"/>
</dbReference>
<dbReference type="GO" id="GO:0090374">
    <property type="term" value="P:oligopeptide export from mitochondrion"/>
    <property type="evidence" value="ECO:0007669"/>
    <property type="project" value="TreeGrafter"/>
</dbReference>
<dbReference type="GO" id="GO:0005886">
    <property type="term" value="C:plasma membrane"/>
    <property type="evidence" value="ECO:0007669"/>
    <property type="project" value="UniProtKB-SubCell"/>
</dbReference>
<dbReference type="InterPro" id="IPR017871">
    <property type="entry name" value="ABC_transporter-like_CS"/>
</dbReference>
<keyword evidence="7 9" id="KW-0472">Membrane</keyword>
<evidence type="ECO:0000256" key="2">
    <source>
        <dbReference type="ARBA" id="ARBA00022448"/>
    </source>
</evidence>
<feature type="transmembrane region" description="Helical" evidence="9">
    <location>
        <begin position="305"/>
        <end position="329"/>
    </location>
</feature>
<dbReference type="InterPro" id="IPR011527">
    <property type="entry name" value="ABC1_TM_dom"/>
</dbReference>
<dbReference type="Gene3D" id="3.40.50.300">
    <property type="entry name" value="P-loop containing nucleotide triphosphate hydrolases"/>
    <property type="match status" value="1"/>
</dbReference>
<dbReference type="PROSITE" id="PS50929">
    <property type="entry name" value="ABC_TM1F"/>
    <property type="match status" value="1"/>
</dbReference>
<dbReference type="FunFam" id="3.40.50.300:FF:000287">
    <property type="entry name" value="Multidrug ABC transporter ATP-binding protein"/>
    <property type="match status" value="1"/>
</dbReference>
<dbReference type="GO" id="GO:0016887">
    <property type="term" value="F:ATP hydrolysis activity"/>
    <property type="evidence" value="ECO:0007669"/>
    <property type="project" value="InterPro"/>
</dbReference>
<dbReference type="PROSITE" id="PS00211">
    <property type="entry name" value="ABC_TRANSPORTER_1"/>
    <property type="match status" value="1"/>
</dbReference>
<dbReference type="InterPro" id="IPR036640">
    <property type="entry name" value="ABC1_TM_sf"/>
</dbReference>
<evidence type="ECO:0000256" key="5">
    <source>
        <dbReference type="ARBA" id="ARBA00022840"/>
    </source>
</evidence>
<dbReference type="Pfam" id="PF00664">
    <property type="entry name" value="ABC_membrane"/>
    <property type="match status" value="1"/>
</dbReference>
<evidence type="ECO:0000256" key="1">
    <source>
        <dbReference type="ARBA" id="ARBA00004651"/>
    </source>
</evidence>
<dbReference type="SUPFAM" id="SSF52540">
    <property type="entry name" value="P-loop containing nucleoside triphosphate hydrolases"/>
    <property type="match status" value="1"/>
</dbReference>
<feature type="domain" description="ABC transporter" evidence="10">
    <location>
        <begin position="366"/>
        <end position="605"/>
    </location>
</feature>
<dbReference type="SMART" id="SM00382">
    <property type="entry name" value="AAA"/>
    <property type="match status" value="1"/>
</dbReference>
<feature type="transmembrane region" description="Helical" evidence="9">
    <location>
        <begin position="89"/>
        <end position="114"/>
    </location>
</feature>
<dbReference type="PANTHER" id="PTHR43394">
    <property type="entry name" value="ATP-DEPENDENT PERMEASE MDL1, MITOCHONDRIAL"/>
    <property type="match status" value="1"/>
</dbReference>
<keyword evidence="5 12" id="KW-0067">ATP-binding</keyword>
<evidence type="ECO:0000256" key="6">
    <source>
        <dbReference type="ARBA" id="ARBA00022989"/>
    </source>
</evidence>
<evidence type="ECO:0000259" key="11">
    <source>
        <dbReference type="PROSITE" id="PS50929"/>
    </source>
</evidence>
<feature type="transmembrane region" description="Helical" evidence="9">
    <location>
        <begin position="46"/>
        <end position="69"/>
    </location>
</feature>